<keyword evidence="2 6" id="KW-0349">Heme</keyword>
<name>A0ABW4EGR3_9RHOB</name>
<sequence length="172" mass="18194">MFDTMTITKAGGALCGALLVFLLGKWGAEELYHMGGGYGEDRAMGYAIEVADAPAEEEEEEVDLAAVLADGDAGRGERAFNKCAACHKLEDGANGVGPHLYAVVDREIGAVDGFNYSGALSEQDAEAWTPETLYAFLENPRGWAPGTSMAFAGLSRSGERADLIAYLETFGN</sequence>
<keyword evidence="5 6" id="KW-0408">Iron</keyword>
<keyword evidence="3 6" id="KW-0479">Metal-binding</keyword>
<keyword evidence="4" id="KW-0249">Electron transport</keyword>
<dbReference type="PRINTS" id="PR00604">
    <property type="entry name" value="CYTCHRMECIAB"/>
</dbReference>
<keyword evidence="1" id="KW-0813">Transport</keyword>
<evidence type="ECO:0000256" key="1">
    <source>
        <dbReference type="ARBA" id="ARBA00022448"/>
    </source>
</evidence>
<protein>
    <submittedName>
        <fullName evidence="8">C-type cytochrome</fullName>
    </submittedName>
</protein>
<evidence type="ECO:0000259" key="7">
    <source>
        <dbReference type="PROSITE" id="PS51007"/>
    </source>
</evidence>
<gene>
    <name evidence="8" type="ORF">ACFTOW_12990</name>
</gene>
<dbReference type="InterPro" id="IPR009056">
    <property type="entry name" value="Cyt_c-like_dom"/>
</dbReference>
<dbReference type="Proteomes" id="UP001597186">
    <property type="component" value="Unassembled WGS sequence"/>
</dbReference>
<dbReference type="RefSeq" id="WP_379916372.1">
    <property type="nucleotide sequence ID" value="NZ_JBHUDD010000059.1"/>
</dbReference>
<dbReference type="InterPro" id="IPR036909">
    <property type="entry name" value="Cyt_c-like_dom_sf"/>
</dbReference>
<evidence type="ECO:0000313" key="8">
    <source>
        <dbReference type="EMBL" id="MFD1510320.1"/>
    </source>
</evidence>
<organism evidence="8 9">
    <name type="scientific">Lacimonas salitolerans</name>
    <dbReference type="NCBI Taxonomy" id="1323750"/>
    <lineage>
        <taxon>Bacteria</taxon>
        <taxon>Pseudomonadati</taxon>
        <taxon>Pseudomonadota</taxon>
        <taxon>Alphaproteobacteria</taxon>
        <taxon>Rhodobacterales</taxon>
        <taxon>Paracoccaceae</taxon>
        <taxon>Lacimonas</taxon>
    </lineage>
</organism>
<evidence type="ECO:0000256" key="6">
    <source>
        <dbReference type="PROSITE-ProRule" id="PRU00433"/>
    </source>
</evidence>
<evidence type="ECO:0000313" key="9">
    <source>
        <dbReference type="Proteomes" id="UP001597186"/>
    </source>
</evidence>
<dbReference type="InterPro" id="IPR002327">
    <property type="entry name" value="Cyt_c_1A/1B"/>
</dbReference>
<keyword evidence="9" id="KW-1185">Reference proteome</keyword>
<evidence type="ECO:0000256" key="2">
    <source>
        <dbReference type="ARBA" id="ARBA00022617"/>
    </source>
</evidence>
<reference evidence="9" key="1">
    <citation type="journal article" date="2019" name="Int. J. Syst. Evol. Microbiol.">
        <title>The Global Catalogue of Microorganisms (GCM) 10K type strain sequencing project: providing services to taxonomists for standard genome sequencing and annotation.</title>
        <authorList>
            <consortium name="The Broad Institute Genomics Platform"/>
            <consortium name="The Broad Institute Genome Sequencing Center for Infectious Disease"/>
            <person name="Wu L."/>
            <person name="Ma J."/>
        </authorList>
    </citation>
    <scope>NUCLEOTIDE SEQUENCE [LARGE SCALE GENOMIC DNA]</scope>
    <source>
        <strain evidence="9">CGMCC 1.12477</strain>
    </source>
</reference>
<dbReference type="EMBL" id="JBHUDD010000059">
    <property type="protein sequence ID" value="MFD1510320.1"/>
    <property type="molecule type" value="Genomic_DNA"/>
</dbReference>
<dbReference type="PROSITE" id="PS51007">
    <property type="entry name" value="CYTC"/>
    <property type="match status" value="1"/>
</dbReference>
<dbReference type="Pfam" id="PF00034">
    <property type="entry name" value="Cytochrom_C"/>
    <property type="match status" value="1"/>
</dbReference>
<dbReference type="Gene3D" id="1.10.760.10">
    <property type="entry name" value="Cytochrome c-like domain"/>
    <property type="match status" value="1"/>
</dbReference>
<dbReference type="SUPFAM" id="SSF46626">
    <property type="entry name" value="Cytochrome c"/>
    <property type="match status" value="1"/>
</dbReference>
<comment type="caution">
    <text evidence="8">The sequence shown here is derived from an EMBL/GenBank/DDBJ whole genome shotgun (WGS) entry which is preliminary data.</text>
</comment>
<proteinExistence type="predicted"/>
<evidence type="ECO:0000256" key="5">
    <source>
        <dbReference type="ARBA" id="ARBA00023004"/>
    </source>
</evidence>
<feature type="domain" description="Cytochrome c" evidence="7">
    <location>
        <begin position="71"/>
        <end position="171"/>
    </location>
</feature>
<evidence type="ECO:0000256" key="3">
    <source>
        <dbReference type="ARBA" id="ARBA00022723"/>
    </source>
</evidence>
<dbReference type="PANTHER" id="PTHR11961">
    <property type="entry name" value="CYTOCHROME C"/>
    <property type="match status" value="1"/>
</dbReference>
<accession>A0ABW4EGR3</accession>
<evidence type="ECO:0000256" key="4">
    <source>
        <dbReference type="ARBA" id="ARBA00022982"/>
    </source>
</evidence>